<organism evidence="1 2">
    <name type="scientific">Caulobacter phage CcrColossus</name>
    <dbReference type="NCBI Taxonomy" id="1211640"/>
    <lineage>
        <taxon>Viruses</taxon>
        <taxon>Duplodnaviria</taxon>
        <taxon>Heunggongvirae</taxon>
        <taxon>Uroviricota</taxon>
        <taxon>Caudoviricetes</taxon>
        <taxon>Jeanschmidtviridae</taxon>
        <taxon>Colossusvirus</taxon>
        <taxon>Colossusvirus colossus</taxon>
    </lineage>
</organism>
<dbReference type="KEGG" id="vg:13995203"/>
<evidence type="ECO:0000313" key="2">
    <source>
        <dbReference type="Proteomes" id="UP000000463"/>
    </source>
</evidence>
<name>K4JUW3_9CAUD</name>
<dbReference type="RefSeq" id="YP_006988509.1">
    <property type="nucleotide sequence ID" value="NC_019406.1"/>
</dbReference>
<evidence type="ECO:0000313" key="1">
    <source>
        <dbReference type="EMBL" id="AFU88145.1"/>
    </source>
</evidence>
<dbReference type="Proteomes" id="UP000000463">
    <property type="component" value="Segment"/>
</dbReference>
<protein>
    <submittedName>
        <fullName evidence="1">Uncharacterized protein</fullName>
    </submittedName>
</protein>
<dbReference type="GeneID" id="13995203"/>
<keyword evidence="2" id="KW-1185">Reference proteome</keyword>
<gene>
    <name evidence="1" type="ORF">CcrColossus_gp275</name>
</gene>
<proteinExistence type="predicted"/>
<dbReference type="OrthoDB" id="20552at10239"/>
<dbReference type="EMBL" id="JX100810">
    <property type="protein sequence ID" value="AFU88145.1"/>
    <property type="molecule type" value="Genomic_DNA"/>
</dbReference>
<accession>K4JUW3</accession>
<sequence>MVQPRRSFESIREVVAACSYPGLDFKLATHPGTDKPYLQIVCEDGVDTKTGEAASWKGRKWDLSYYATDTEIVQTAWAAVQRALIHEASEMFKFKDAAIYDRHISVHRLVDLIAGADPYDSREDAMNGLGEDSAA</sequence>
<reference evidence="1 2" key="1">
    <citation type="journal article" date="2012" name="BMC Genomics">
        <title>The Caulobacter crescentus phage phiCbK: genomics of a canonical phage.</title>
        <authorList>
            <person name="Gill J.J."/>
            <person name="Berry J.D."/>
            <person name="Russell W.K."/>
            <person name="Lessor L."/>
            <person name="Escobar Garcia D.A."/>
            <person name="Hernandez D."/>
            <person name="Kane A."/>
            <person name="Keene J."/>
            <person name="Maddox M."/>
            <person name="Martin R."/>
            <person name="Mohan S."/>
            <person name="Thorn A.M."/>
            <person name="Russell D.H."/>
            <person name="Young R."/>
        </authorList>
    </citation>
    <scope>NUCLEOTIDE SEQUENCE [LARGE SCALE GENOMIC DNA]</scope>
</reference>